<dbReference type="Pfam" id="PF05048">
    <property type="entry name" value="NosD"/>
    <property type="match status" value="1"/>
</dbReference>
<dbReference type="InterPro" id="IPR003961">
    <property type="entry name" value="FN3_dom"/>
</dbReference>
<evidence type="ECO:0000259" key="3">
    <source>
        <dbReference type="SMART" id="SM00635"/>
    </source>
</evidence>
<dbReference type="InterPro" id="IPR013783">
    <property type="entry name" value="Ig-like_fold"/>
</dbReference>
<dbReference type="SMART" id="SM00635">
    <property type="entry name" value="BID_2"/>
    <property type="match status" value="1"/>
</dbReference>
<dbReference type="Pfam" id="PF08308">
    <property type="entry name" value="PEGA"/>
    <property type="match status" value="1"/>
</dbReference>
<dbReference type="InterPro" id="IPR012334">
    <property type="entry name" value="Pectin_lyas_fold"/>
</dbReference>
<dbReference type="EMBL" id="CP037968">
    <property type="protein sequence ID" value="QYZ78742.1"/>
    <property type="molecule type" value="Genomic_DNA"/>
</dbReference>
<dbReference type="InterPro" id="IPR011635">
    <property type="entry name" value="CARDB"/>
</dbReference>
<dbReference type="PANTHER" id="PTHR22953:SF153">
    <property type="entry name" value="PURPLE ACID PHOSPHATASE"/>
    <property type="match status" value="1"/>
</dbReference>
<feature type="domain" description="Fibronectin type-III" evidence="2">
    <location>
        <begin position="733"/>
        <end position="813"/>
    </location>
</feature>
<dbReference type="InterPro" id="IPR008963">
    <property type="entry name" value="Purple_acid_Pase-like_N"/>
</dbReference>
<dbReference type="Proteomes" id="UP000826709">
    <property type="component" value="Chromosome"/>
</dbReference>
<dbReference type="GO" id="GO:0046872">
    <property type="term" value="F:metal ion binding"/>
    <property type="evidence" value="ECO:0007669"/>
    <property type="project" value="InterPro"/>
</dbReference>
<dbReference type="Pfam" id="PF00149">
    <property type="entry name" value="Metallophos"/>
    <property type="match status" value="1"/>
</dbReference>
<name>A0A8G1A037_9EURY</name>
<evidence type="ECO:0000313" key="4">
    <source>
        <dbReference type="EMBL" id="QYZ78742.1"/>
    </source>
</evidence>
<dbReference type="InterPro" id="IPR029052">
    <property type="entry name" value="Metallo-depent_PP-like"/>
</dbReference>
<evidence type="ECO:0000256" key="1">
    <source>
        <dbReference type="ARBA" id="ARBA00022729"/>
    </source>
</evidence>
<organism evidence="4 5">
    <name type="scientific">Methanofollis formosanus</name>
    <dbReference type="NCBI Taxonomy" id="299308"/>
    <lineage>
        <taxon>Archaea</taxon>
        <taxon>Methanobacteriati</taxon>
        <taxon>Methanobacteriota</taxon>
        <taxon>Stenosarchaea group</taxon>
        <taxon>Methanomicrobia</taxon>
        <taxon>Methanomicrobiales</taxon>
        <taxon>Methanomicrobiaceae</taxon>
        <taxon>Methanofollis</taxon>
    </lineage>
</organism>
<dbReference type="SMART" id="SM00710">
    <property type="entry name" value="PbH1"/>
    <property type="match status" value="7"/>
</dbReference>
<dbReference type="SUPFAM" id="SSF49363">
    <property type="entry name" value="Purple acid phosphatase, N-terminal domain"/>
    <property type="match status" value="1"/>
</dbReference>
<dbReference type="SUPFAM" id="SSF51126">
    <property type="entry name" value="Pectin lyase-like"/>
    <property type="match status" value="1"/>
</dbReference>
<dbReference type="SUPFAM" id="SSF49373">
    <property type="entry name" value="Invasin/intimin cell-adhesion fragments"/>
    <property type="match status" value="1"/>
</dbReference>
<dbReference type="SUPFAM" id="SSF56300">
    <property type="entry name" value="Metallo-dependent phosphatases"/>
    <property type="match status" value="1"/>
</dbReference>
<dbReference type="Gene3D" id="2.60.40.380">
    <property type="entry name" value="Purple acid phosphatase-like, N-terminal"/>
    <property type="match status" value="1"/>
</dbReference>
<dbReference type="InterPro" id="IPR003343">
    <property type="entry name" value="Big_2"/>
</dbReference>
<dbReference type="InterPro" id="IPR039331">
    <property type="entry name" value="PAPs-like"/>
</dbReference>
<dbReference type="GO" id="GO:0003993">
    <property type="term" value="F:acid phosphatase activity"/>
    <property type="evidence" value="ECO:0007669"/>
    <property type="project" value="InterPro"/>
</dbReference>
<dbReference type="InterPro" id="IPR015914">
    <property type="entry name" value="PAPs_N"/>
</dbReference>
<dbReference type="Gene3D" id="2.60.40.10">
    <property type="entry name" value="Immunoglobulins"/>
    <property type="match status" value="1"/>
</dbReference>
<dbReference type="InterPro" id="IPR007742">
    <property type="entry name" value="NosD_dom"/>
</dbReference>
<dbReference type="Gene3D" id="2.60.40.1120">
    <property type="entry name" value="Carboxypeptidase-like, regulatory domain"/>
    <property type="match status" value="1"/>
</dbReference>
<dbReference type="Gene3D" id="2.60.40.1080">
    <property type="match status" value="1"/>
</dbReference>
<evidence type="ECO:0000313" key="5">
    <source>
        <dbReference type="Proteomes" id="UP000826709"/>
    </source>
</evidence>
<keyword evidence="1" id="KW-0732">Signal</keyword>
<proteinExistence type="predicted"/>
<reference evidence="4" key="2">
    <citation type="submission" date="2019-03" db="EMBL/GenBank/DDBJ databases">
        <authorList>
            <person name="Chen S.-C."/>
            <person name="Wu S.-Y."/>
            <person name="Lai M.-C."/>
        </authorList>
    </citation>
    <scope>NUCLEOTIDE SEQUENCE</scope>
    <source>
        <strain evidence="4">ML15</strain>
    </source>
</reference>
<dbReference type="InterPro" id="IPR022441">
    <property type="entry name" value="Para_beta_helix_rpt-2"/>
</dbReference>
<dbReference type="SMART" id="SM00060">
    <property type="entry name" value="FN3"/>
    <property type="match status" value="1"/>
</dbReference>
<dbReference type="Gene3D" id="3.60.21.10">
    <property type="match status" value="1"/>
</dbReference>
<dbReference type="Gene3D" id="2.160.20.10">
    <property type="entry name" value="Single-stranded right-handed beta-helix, Pectin lyase-like"/>
    <property type="match status" value="1"/>
</dbReference>
<reference evidence="4" key="1">
    <citation type="journal article" date="2005" name="Int. J. Syst. Evol. Microbiol.">
        <title>Methanofollis formosanus sp. nov., isolated from a fish pond.</title>
        <authorList>
            <person name="Wu S.Y."/>
            <person name="Chen S.C."/>
            <person name="Lai M.C."/>
        </authorList>
    </citation>
    <scope>NUCLEOTIDE SEQUENCE</scope>
    <source>
        <strain evidence="4">ML15</strain>
    </source>
</reference>
<feature type="domain" description="BIG2" evidence="3">
    <location>
        <begin position="649"/>
        <end position="729"/>
    </location>
</feature>
<protein>
    <submittedName>
        <fullName evidence="4">PEGA domain-containing protein</fullName>
    </submittedName>
</protein>
<evidence type="ECO:0000259" key="2">
    <source>
        <dbReference type="SMART" id="SM00060"/>
    </source>
</evidence>
<dbReference type="Pfam" id="PF16656">
    <property type="entry name" value="Pur_ac_phosph_N"/>
    <property type="match status" value="1"/>
</dbReference>
<keyword evidence="5" id="KW-1185">Reference proteome</keyword>
<dbReference type="Pfam" id="PF07705">
    <property type="entry name" value="CARDB"/>
    <property type="match status" value="1"/>
</dbReference>
<dbReference type="InterPro" id="IPR013229">
    <property type="entry name" value="PEGA"/>
</dbReference>
<dbReference type="InterPro" id="IPR008964">
    <property type="entry name" value="Invasin/intimin_cell_adhesion"/>
</dbReference>
<dbReference type="InterPro" id="IPR011050">
    <property type="entry name" value="Pectin_lyase_fold/virulence"/>
</dbReference>
<gene>
    <name evidence="4" type="ORF">E2N92_04510</name>
</gene>
<dbReference type="PANTHER" id="PTHR22953">
    <property type="entry name" value="ACID PHOSPHATASE RELATED"/>
    <property type="match status" value="1"/>
</dbReference>
<dbReference type="InterPro" id="IPR004843">
    <property type="entry name" value="Calcineurin-like_PHP"/>
</dbReference>
<sequence>MESKKNQPYKLSRHTHPDRAMKRGMLLFFILLAGLLLVAPAMAGPQTGTTELTITKLAKDGSVIAQKTVDYEWMEKNLPVLGDGKTHWYMQGPTFDEDNKWDPSESVNVDSRDYGAPKGTDVRDLCDLVGGMSPGDEIRIESPDGFYKTFGYENVYDPKPRQGPMVICWYIGEESITGDYQGVGYPPDYFVGMRLLFYADTSTNPWGRHVFGHSDMQACLDEKYWHYYNGIWPATSGLSVKNVGEVTIYSQDEGPAYGSLTVTSAPEGATVFVDFSDTGNTTNTTFTSVLAGKHTVTVRKNGYLDAEQTVTVPADGDASLHFDLKKATGEWYVDPSGNGTFDTIQKAVDAAHEGDTIIIRNGTYRENVDVDKRLLITSEYGKDTTIVRVAETHSQDDNVFDVTADGVVIRGLTLRDAELGGSGAVFHGTSGGLIEDVRCTNNSYGISLRGATHTVVRNVSTTDCYRGVYLTGGANENRIEGSEVSWNADYGIWLESSHNNIITRNNASGAEGGGGLNFRASNNNLVTNNTVDSYLQEGGYGITLEHGSQNNTIYLNTFQGWCPASVRPGQVNTWNTTRPATYVYHGKIHTGRMGNYFEPGPLNKGYTGTDEDGDGIGDTPFPISRCDDFDYYPLIEPVANYTLGVSSPVLSTISVGSTSAAVTPGTRLTLSAVAYDQYGTEIPETSFTWTSSNETVGTIGQDGAFVAHEVGATVITAASGTVEGKMTMTVARPGIVHGPYITGTTRTETTISWKSAVPTVGQVDYAPASGYVPGSYAHTVTDTEESCLHHVVLTGLEAGTTYHYRVRAGQNTTRDFTFQTFPDTGEPFTFIVYSDSQEQKPYYTQLERHGMVAERIAEEEGDAVFVLLVGDTVSEVNNPDEWDRFFAAGGAMFANTTLYTALGNHENNRSIYYETFALPQWYSFDCGDLHVTVLDSNSMKGSQMAKQTAWFKDDLAAADDARWTVAAFHQPPYHSGEVHGQGWPDEAWRETVEERGVDVIFNGDVHSYQRYLVNGTQYIIAATGGGMQYPLKEEKEPGYQAGMEYILGYERVQVDPAKGTVTMEFVPVAGVSEDSSEITKVYPPGEVFDRVVLGQSVGPDLAPVTIATDGPAVAGEDATVVVTVENIGGTAAGAFAVNLTVDGAALGKQEAAGLLAGERATFAFSWKPESQGQYTFVAVVEGPAEEAAVENNQMVQQIAVLSPDENPAFKEGAIKLAPGWNLVSVPKQLAPGSDTALVFAGVESAGHSLCTFDAGTQRWQALGPDDPVTPLTGVLVYAGDAAAVPLTFDTDPVHLPPAKRLSKGWNLIGISGTDTEPAALALVSAEGRWERCVGYDALRQIYETPVTADAAGRVLFPGKGYWLGASENGTLAGTAV</sequence>
<dbReference type="InterPro" id="IPR006626">
    <property type="entry name" value="PbH1"/>
</dbReference>
<dbReference type="NCBIfam" id="TIGR03804">
    <property type="entry name" value="para_beta_helix"/>
    <property type="match status" value="2"/>
</dbReference>
<dbReference type="KEGG" id="mfk:E2N92_04510"/>
<dbReference type="Pfam" id="PF02368">
    <property type="entry name" value="Big_2"/>
    <property type="match status" value="1"/>
</dbReference>
<accession>A0A8G1A037</accession>